<evidence type="ECO:0000256" key="9">
    <source>
        <dbReference type="ARBA" id="ARBA00069525"/>
    </source>
</evidence>
<evidence type="ECO:0000313" key="13">
    <source>
        <dbReference type="Proteomes" id="UP001228049"/>
    </source>
</evidence>
<dbReference type="Gene3D" id="3.40.50.300">
    <property type="entry name" value="P-loop containing nucleotide triphosphate hydrolases"/>
    <property type="match status" value="1"/>
</dbReference>
<evidence type="ECO:0000256" key="10">
    <source>
        <dbReference type="SAM" id="MobiDB-lite"/>
    </source>
</evidence>
<dbReference type="Proteomes" id="UP001228049">
    <property type="component" value="Unassembled WGS sequence"/>
</dbReference>
<keyword evidence="2" id="KW-0235">DNA replication</keyword>
<dbReference type="GO" id="GO:0005634">
    <property type="term" value="C:nucleus"/>
    <property type="evidence" value="ECO:0007669"/>
    <property type="project" value="UniProtKB-SubCell"/>
</dbReference>
<dbReference type="FunFam" id="3.40.50.300:FF:001083">
    <property type="entry name" value="Chromosome transmission fidelity factor 18"/>
    <property type="match status" value="1"/>
</dbReference>
<feature type="compositionally biased region" description="Acidic residues" evidence="10">
    <location>
        <begin position="1"/>
        <end position="30"/>
    </location>
</feature>
<dbReference type="PANTHER" id="PTHR46765">
    <property type="entry name" value="P-LOOP CONTAINING NUCLEOSIDE TRIPHOSPHATE HYDROLASES SUPERFAMILY PROTEIN"/>
    <property type="match status" value="1"/>
</dbReference>
<dbReference type="InterPro" id="IPR027417">
    <property type="entry name" value="P-loop_NTPase"/>
</dbReference>
<keyword evidence="6" id="KW-0539">Nucleus</keyword>
<dbReference type="GO" id="GO:0003677">
    <property type="term" value="F:DNA binding"/>
    <property type="evidence" value="ECO:0007669"/>
    <property type="project" value="UniProtKB-KW"/>
</dbReference>
<sequence length="748" mass="84649">MDEYDELFEIEDDFEDQFADELEAMAEIEDESSKPEKRQKQNPGDDFSDIQHPLDSQPTTPKAKRQKQDAGVVKRLFNTVQTQESKAPSQKDDITPPSSPEQCEPPRNIRSTPSVLDISGFASILDSPRRPAAATASLHVLKRPPIEGEYVSVTDSSGSRVYLKQREDTATKVVDSRFVPDFQGSLGLLAVPINALRDQESDRRHQLVVEESLRLTEVLASSLNDVLVDPEEEEDDPDDAEGQTSRLWVDRFSPRQYTQLLSDDFTNRCLLKWLKLWDTVVFGRERKIRPTKIEMTEEILEAELDQHKRPRFKVALLSGPPGLGKTTLAHVIAKHAGYNVVEINASDDRSAEIFQKRIDTATQMKSVLGSNEKPNCLIIDEIDGAPTAAINILLAALHRKDGHGGDAGAETGKKKKKKETILLRPIICICNDLYTPALRPLRQLAFLLVFPQTQPSRLAQRLSEISRKQGMKTDTATLLSLCEKTDNDIRSCINTLQFLHGRGHKRVDTKTIQCVSVGQKDQNKGLFHLWQGIFQLQRPKRKRIGEGFDEASGSGEGAQRFQHILSLAYSSGEYEKVSQGLYDNYLSMRVRDPNMQCVCEGLEWLSFSDRLNQVILQGQNFSLMRYLPFLSVTFHFLFANTHVPRISYPHSQHEASSRLLGSKNALSTMMADIPPCIRTRISQLSLSLDILTLLLDIICPKLRPVNPQLFSSREKEQMRELINTMLAYNLSYRQDRTPEGQYTYMLEP</sequence>
<evidence type="ECO:0000256" key="3">
    <source>
        <dbReference type="ARBA" id="ARBA00022741"/>
    </source>
</evidence>
<gene>
    <name evidence="12" type="ORF">KUDE01_030436</name>
</gene>
<protein>
    <recommendedName>
        <fullName evidence="9">Chromosome transmission fidelity protein 18 homolog</fullName>
    </recommendedName>
</protein>
<dbReference type="SUPFAM" id="SSF52540">
    <property type="entry name" value="P-loop containing nucleoside triphosphate hydrolases"/>
    <property type="match status" value="1"/>
</dbReference>
<dbReference type="GO" id="GO:0006260">
    <property type="term" value="P:DNA replication"/>
    <property type="evidence" value="ECO:0007669"/>
    <property type="project" value="UniProtKB-KW"/>
</dbReference>
<feature type="domain" description="AAA+ ATPase" evidence="11">
    <location>
        <begin position="311"/>
        <end position="450"/>
    </location>
</feature>
<dbReference type="InterPro" id="IPR053016">
    <property type="entry name" value="CTF18-RFC_complex"/>
</dbReference>
<name>A0AAD9BNP7_DISEL</name>
<reference evidence="12" key="1">
    <citation type="submission" date="2023-04" db="EMBL/GenBank/DDBJ databases">
        <title>Chromosome-level genome of Chaenocephalus aceratus.</title>
        <authorList>
            <person name="Park H."/>
        </authorList>
    </citation>
    <scope>NUCLEOTIDE SEQUENCE</scope>
    <source>
        <strain evidence="12">DE</strain>
        <tissue evidence="12">Muscle</tissue>
    </source>
</reference>
<evidence type="ECO:0000256" key="1">
    <source>
        <dbReference type="ARBA" id="ARBA00004123"/>
    </source>
</evidence>
<evidence type="ECO:0000256" key="7">
    <source>
        <dbReference type="ARBA" id="ARBA00023306"/>
    </source>
</evidence>
<dbReference type="CDD" id="cd18140">
    <property type="entry name" value="HLD_clamp_RFC"/>
    <property type="match status" value="1"/>
</dbReference>
<evidence type="ECO:0000259" key="11">
    <source>
        <dbReference type="SMART" id="SM00382"/>
    </source>
</evidence>
<accession>A0AAD9BNP7</accession>
<dbReference type="CDD" id="cd00009">
    <property type="entry name" value="AAA"/>
    <property type="match status" value="1"/>
</dbReference>
<dbReference type="AlphaFoldDB" id="A0AAD9BNP7"/>
<keyword evidence="13" id="KW-1185">Reference proteome</keyword>
<dbReference type="SMART" id="SM00382">
    <property type="entry name" value="AAA"/>
    <property type="match status" value="1"/>
</dbReference>
<evidence type="ECO:0000256" key="6">
    <source>
        <dbReference type="ARBA" id="ARBA00023242"/>
    </source>
</evidence>
<dbReference type="InterPro" id="IPR003959">
    <property type="entry name" value="ATPase_AAA_core"/>
</dbReference>
<proteinExistence type="inferred from homology"/>
<comment type="similarity">
    <text evidence="8">Belongs to the activator 1 small subunits family. CTF18 subfamily.</text>
</comment>
<dbReference type="GO" id="GO:0005524">
    <property type="term" value="F:ATP binding"/>
    <property type="evidence" value="ECO:0007669"/>
    <property type="project" value="UniProtKB-KW"/>
</dbReference>
<feature type="region of interest" description="Disordered" evidence="10">
    <location>
        <begin position="226"/>
        <end position="245"/>
    </location>
</feature>
<feature type="compositionally biased region" description="Acidic residues" evidence="10">
    <location>
        <begin position="228"/>
        <end position="241"/>
    </location>
</feature>
<comment type="caution">
    <text evidence="12">The sequence shown here is derived from an EMBL/GenBank/DDBJ whole genome shotgun (WGS) entry which is preliminary data.</text>
</comment>
<organism evidence="12 13">
    <name type="scientific">Dissostichus eleginoides</name>
    <name type="common">Patagonian toothfish</name>
    <name type="synonym">Dissostichus amissus</name>
    <dbReference type="NCBI Taxonomy" id="100907"/>
    <lineage>
        <taxon>Eukaryota</taxon>
        <taxon>Metazoa</taxon>
        <taxon>Chordata</taxon>
        <taxon>Craniata</taxon>
        <taxon>Vertebrata</taxon>
        <taxon>Euteleostomi</taxon>
        <taxon>Actinopterygii</taxon>
        <taxon>Neopterygii</taxon>
        <taxon>Teleostei</taxon>
        <taxon>Neoteleostei</taxon>
        <taxon>Acanthomorphata</taxon>
        <taxon>Eupercaria</taxon>
        <taxon>Perciformes</taxon>
        <taxon>Notothenioidei</taxon>
        <taxon>Nototheniidae</taxon>
        <taxon>Dissostichus</taxon>
    </lineage>
</organism>
<dbReference type="Pfam" id="PF00004">
    <property type="entry name" value="AAA"/>
    <property type="match status" value="1"/>
</dbReference>
<evidence type="ECO:0000313" key="12">
    <source>
        <dbReference type="EMBL" id="KAK1886721.1"/>
    </source>
</evidence>
<dbReference type="PANTHER" id="PTHR46765:SF1">
    <property type="entry name" value="P-LOOP CONTAINING NUCLEOSIDE TRIPHOSPHATE HYDROLASES SUPERFAMILY PROTEIN"/>
    <property type="match status" value="1"/>
</dbReference>
<feature type="region of interest" description="Disordered" evidence="10">
    <location>
        <begin position="1"/>
        <end position="115"/>
    </location>
</feature>
<dbReference type="GO" id="GO:0005737">
    <property type="term" value="C:cytoplasm"/>
    <property type="evidence" value="ECO:0007669"/>
    <property type="project" value="UniProtKB-ARBA"/>
</dbReference>
<feature type="compositionally biased region" description="Polar residues" evidence="10">
    <location>
        <begin position="78"/>
        <end position="88"/>
    </location>
</feature>
<dbReference type="Gene3D" id="1.10.8.60">
    <property type="match status" value="1"/>
</dbReference>
<evidence type="ECO:0000256" key="2">
    <source>
        <dbReference type="ARBA" id="ARBA00022705"/>
    </source>
</evidence>
<comment type="subcellular location">
    <subcellularLocation>
        <location evidence="1">Nucleus</location>
    </subcellularLocation>
</comment>
<dbReference type="InterPro" id="IPR003593">
    <property type="entry name" value="AAA+_ATPase"/>
</dbReference>
<dbReference type="InterPro" id="IPR047854">
    <property type="entry name" value="RFC_lid"/>
</dbReference>
<evidence type="ECO:0000256" key="8">
    <source>
        <dbReference type="ARBA" id="ARBA00043975"/>
    </source>
</evidence>
<dbReference type="EMBL" id="JASDAP010000020">
    <property type="protein sequence ID" value="KAK1886721.1"/>
    <property type="molecule type" value="Genomic_DNA"/>
</dbReference>
<dbReference type="FunFam" id="1.10.8.60:FF:000074">
    <property type="entry name" value="Chromosome transmission fidelity protein 18"/>
    <property type="match status" value="1"/>
</dbReference>
<keyword evidence="5" id="KW-0238">DNA-binding</keyword>
<evidence type="ECO:0000256" key="4">
    <source>
        <dbReference type="ARBA" id="ARBA00022840"/>
    </source>
</evidence>
<dbReference type="GO" id="GO:0016887">
    <property type="term" value="F:ATP hydrolysis activity"/>
    <property type="evidence" value="ECO:0007669"/>
    <property type="project" value="InterPro"/>
</dbReference>
<keyword evidence="7" id="KW-0131">Cell cycle</keyword>
<keyword evidence="4" id="KW-0067">ATP-binding</keyword>
<evidence type="ECO:0000256" key="5">
    <source>
        <dbReference type="ARBA" id="ARBA00023125"/>
    </source>
</evidence>
<keyword evidence="3" id="KW-0547">Nucleotide-binding</keyword>